<comment type="subcellular location">
    <subcellularLocation>
        <location evidence="1">Membrane</location>
        <topology evidence="1">Multi-pass membrane protein</topology>
    </subcellularLocation>
</comment>
<reference evidence="9" key="1">
    <citation type="submission" date="2023-05" db="EMBL/GenBank/DDBJ databases">
        <authorList>
            <person name="Huff M."/>
        </authorList>
    </citation>
    <scope>NUCLEOTIDE SEQUENCE</scope>
</reference>
<feature type="domain" description="SPX" evidence="8">
    <location>
        <begin position="2"/>
        <end position="340"/>
    </location>
</feature>
<feature type="domain" description="EXS" evidence="7">
    <location>
        <begin position="597"/>
        <end position="788"/>
    </location>
</feature>
<dbReference type="PROSITE" id="PS51380">
    <property type="entry name" value="EXS"/>
    <property type="match status" value="1"/>
</dbReference>
<dbReference type="GO" id="GO:0016036">
    <property type="term" value="P:cellular response to phosphate starvation"/>
    <property type="evidence" value="ECO:0007669"/>
    <property type="project" value="InterPro"/>
</dbReference>
<dbReference type="AlphaFoldDB" id="A0AAD2E3V9"/>
<dbReference type="PANTHER" id="PTHR48477">
    <property type="entry name" value="PHOSPHATE TRANSPORTER PHO1"/>
    <property type="match status" value="1"/>
</dbReference>
<sequence length="788" mass="91716">MVKFSKQFESQLVPEWKEAFVDYKLLKKDLKKIHLLSNETENRKKGNDSLSESLFSSLRNYNFLGHKQREHRVIQVRHKLDASSSKGDLYETELLEKFADTDAAIDFFACLDLQLNKVNQFYRMKEKEFLERGDSLLKQMEILIELKSALKQRCLKGASSQDLKEDDSISGTISCDLESIKDRTELEPELEMEPENSTDEIERNDMQLPDFPKSGELGKSIGMKRQVSLSNRVINYQGKSLRIHIPLTNLTRTFSAITYLLWDDLVNQSSKKCGPEGNKLHINKKKLHHAEKMIKGAFVELYKGLDYLKTYRNLNMLAFAKILKKFDKVTNKEVLPIYLKVVESSYFNSSDKALKLADEVEELFIKHFAEDDKRKAMKYLKPTLRKESHSVTFFIGLFAGCFLALFVGYVIMAHVTGMYRPKSDMMYMGTVYPVLSMFSLLFLHFFLYGCNIFMWRKTRINYSFIFELSPTKELKYRDVFLICTTSMTAVVGVLFAHLSLVAKGYSYAQVQAIPGLLLLFFLVLLVCPFNIFYKSSRFRFLCVIRNIVLSPLYKVVMLDFFMADQLCSQVPMLRDLENVACYYITGSYKTQDYKYCMRTTYYRDLAYAVSFLPYYWRAMQCARRWFDEGHKSHLVNLGKYASAMLAAGAKVAYEKEKSVGRICLVVVMSSAATVYQLYWDFVKDWGLLLKVRFLGTDRDELILRQKFVYFFSMGLNLVLRLAWLLTVLHYNFGSVDYRVTGLFLAALEVIRRGMWNFYRLENEHLNNAGKFRAVISVPLPFHEMDDQD</sequence>
<dbReference type="Pfam" id="PF03105">
    <property type="entry name" value="SPX"/>
    <property type="match status" value="1"/>
</dbReference>
<evidence type="ECO:0000256" key="5">
    <source>
        <dbReference type="ARBA" id="ARBA00023136"/>
    </source>
</evidence>
<evidence type="ECO:0000256" key="3">
    <source>
        <dbReference type="ARBA" id="ARBA00022692"/>
    </source>
</evidence>
<evidence type="ECO:0000256" key="4">
    <source>
        <dbReference type="ARBA" id="ARBA00022989"/>
    </source>
</evidence>
<keyword evidence="4 6" id="KW-1133">Transmembrane helix</keyword>
<proteinExistence type="inferred from homology"/>
<evidence type="ECO:0000259" key="7">
    <source>
        <dbReference type="PROSITE" id="PS51380"/>
    </source>
</evidence>
<feature type="transmembrane region" description="Helical" evidence="6">
    <location>
        <begin position="431"/>
        <end position="455"/>
    </location>
</feature>
<dbReference type="InterPro" id="IPR004331">
    <property type="entry name" value="SPX_dom"/>
</dbReference>
<evidence type="ECO:0000256" key="6">
    <source>
        <dbReference type="SAM" id="Phobius"/>
    </source>
</evidence>
<evidence type="ECO:0000256" key="2">
    <source>
        <dbReference type="ARBA" id="ARBA00009665"/>
    </source>
</evidence>
<feature type="transmembrane region" description="Helical" evidence="6">
    <location>
        <begin position="659"/>
        <end position="679"/>
    </location>
</feature>
<accession>A0AAD2E3V9</accession>
<feature type="transmembrane region" description="Helical" evidence="6">
    <location>
        <begin position="707"/>
        <end position="728"/>
    </location>
</feature>
<protein>
    <recommendedName>
        <fullName evidence="11">Phosphate transporter PHO1 homolog 1</fullName>
    </recommendedName>
</protein>
<evidence type="ECO:0000313" key="10">
    <source>
        <dbReference type="Proteomes" id="UP000834106"/>
    </source>
</evidence>
<dbReference type="InterPro" id="IPR004342">
    <property type="entry name" value="EXS_C"/>
</dbReference>
<gene>
    <name evidence="9" type="ORF">FPE_LOCUS22598</name>
</gene>
<comment type="similarity">
    <text evidence="2">Belongs to the SYG1 (TC 2.A.94) family.</text>
</comment>
<evidence type="ECO:0000259" key="8">
    <source>
        <dbReference type="PROSITE" id="PS51382"/>
    </source>
</evidence>
<feature type="transmembrane region" description="Helical" evidence="6">
    <location>
        <begin position="512"/>
        <end position="533"/>
    </location>
</feature>
<feature type="transmembrane region" description="Helical" evidence="6">
    <location>
        <begin position="391"/>
        <end position="411"/>
    </location>
</feature>
<keyword evidence="5 6" id="KW-0472">Membrane</keyword>
<evidence type="ECO:0000256" key="1">
    <source>
        <dbReference type="ARBA" id="ARBA00004141"/>
    </source>
</evidence>
<dbReference type="Pfam" id="PF03124">
    <property type="entry name" value="EXS"/>
    <property type="match status" value="1"/>
</dbReference>
<keyword evidence="3 6" id="KW-0812">Transmembrane</keyword>
<dbReference type="Proteomes" id="UP000834106">
    <property type="component" value="Chromosome 13"/>
</dbReference>
<evidence type="ECO:0000313" key="9">
    <source>
        <dbReference type="EMBL" id="CAI9775168.1"/>
    </source>
</evidence>
<name>A0AAD2E3V9_9LAMI</name>
<keyword evidence="10" id="KW-1185">Reference proteome</keyword>
<evidence type="ECO:0008006" key="11">
    <source>
        <dbReference type="Google" id="ProtNLM"/>
    </source>
</evidence>
<feature type="transmembrane region" description="Helical" evidence="6">
    <location>
        <begin position="476"/>
        <end position="500"/>
    </location>
</feature>
<dbReference type="EMBL" id="OU503048">
    <property type="protein sequence ID" value="CAI9775168.1"/>
    <property type="molecule type" value="Genomic_DNA"/>
</dbReference>
<dbReference type="InterPro" id="IPR052486">
    <property type="entry name" value="PHO1"/>
</dbReference>
<dbReference type="GO" id="GO:0016020">
    <property type="term" value="C:membrane"/>
    <property type="evidence" value="ECO:0007669"/>
    <property type="project" value="UniProtKB-SubCell"/>
</dbReference>
<dbReference type="PROSITE" id="PS51382">
    <property type="entry name" value="SPX"/>
    <property type="match status" value="1"/>
</dbReference>
<organism evidence="9 10">
    <name type="scientific">Fraxinus pennsylvanica</name>
    <dbReference type="NCBI Taxonomy" id="56036"/>
    <lineage>
        <taxon>Eukaryota</taxon>
        <taxon>Viridiplantae</taxon>
        <taxon>Streptophyta</taxon>
        <taxon>Embryophyta</taxon>
        <taxon>Tracheophyta</taxon>
        <taxon>Spermatophyta</taxon>
        <taxon>Magnoliopsida</taxon>
        <taxon>eudicotyledons</taxon>
        <taxon>Gunneridae</taxon>
        <taxon>Pentapetalae</taxon>
        <taxon>asterids</taxon>
        <taxon>lamiids</taxon>
        <taxon>Lamiales</taxon>
        <taxon>Oleaceae</taxon>
        <taxon>Oleeae</taxon>
        <taxon>Fraxinus</taxon>
    </lineage>
</organism>
<dbReference type="PANTHER" id="PTHR48477:SF1">
    <property type="entry name" value="PHOSPHATE TRANSPORTER PHO1"/>
    <property type="match status" value="1"/>
</dbReference>